<gene>
    <name evidence="1" type="ORF">EXN66_Car014886</name>
</gene>
<dbReference type="Proteomes" id="UP000503349">
    <property type="component" value="Chromosome 14"/>
</dbReference>
<evidence type="ECO:0000313" key="1">
    <source>
        <dbReference type="EMBL" id="KAF3699199.1"/>
    </source>
</evidence>
<keyword evidence="2" id="KW-1185">Reference proteome</keyword>
<reference evidence="2" key="2">
    <citation type="submission" date="2019-02" db="EMBL/GenBank/DDBJ databases">
        <title>Opniocepnalus argus Var Kimnra genome.</title>
        <authorList>
            <person name="Zhou C."/>
            <person name="Xiao S."/>
        </authorList>
    </citation>
    <scope>NUCLEOTIDE SEQUENCE [LARGE SCALE GENOMIC DNA]</scope>
</reference>
<dbReference type="AlphaFoldDB" id="A0A6G1Q9V7"/>
<name>A0A6G1Q9V7_CHAAH</name>
<protein>
    <submittedName>
        <fullName evidence="1">Uncharacterized protein</fullName>
    </submittedName>
</protein>
<accession>A0A6G1Q9V7</accession>
<sequence length="117" mass="13387">MNMGEETQSVVLDGKLKDVKAYLSAVQSFTAKNMLFGFIKGRNQLLKMKCTLHHIFEHTVDLNTVSCNCLWVHVWAYFRKVSLILFTFPIFHKSLSKPCLCNTHADQGMKWPLVPGL</sequence>
<evidence type="ECO:0000313" key="2">
    <source>
        <dbReference type="Proteomes" id="UP000503349"/>
    </source>
</evidence>
<organism evidence="1 2">
    <name type="scientific">Channa argus</name>
    <name type="common">Northern snakehead</name>
    <name type="synonym">Ophicephalus argus</name>
    <dbReference type="NCBI Taxonomy" id="215402"/>
    <lineage>
        <taxon>Eukaryota</taxon>
        <taxon>Metazoa</taxon>
        <taxon>Chordata</taxon>
        <taxon>Craniata</taxon>
        <taxon>Vertebrata</taxon>
        <taxon>Euteleostomi</taxon>
        <taxon>Actinopterygii</taxon>
        <taxon>Neopterygii</taxon>
        <taxon>Teleostei</taxon>
        <taxon>Neoteleostei</taxon>
        <taxon>Acanthomorphata</taxon>
        <taxon>Anabantaria</taxon>
        <taxon>Anabantiformes</taxon>
        <taxon>Channoidei</taxon>
        <taxon>Channidae</taxon>
        <taxon>Channa</taxon>
    </lineage>
</organism>
<proteinExistence type="predicted"/>
<dbReference type="EMBL" id="CM015725">
    <property type="protein sequence ID" value="KAF3699199.1"/>
    <property type="molecule type" value="Genomic_DNA"/>
</dbReference>
<reference evidence="1 2" key="1">
    <citation type="submission" date="2019-02" db="EMBL/GenBank/DDBJ databases">
        <title>Opniocepnalus argus genome.</title>
        <authorList>
            <person name="Zhou C."/>
            <person name="Xiao S."/>
        </authorList>
    </citation>
    <scope>NUCLEOTIDE SEQUENCE [LARGE SCALE GENOMIC DNA]</scope>
    <source>
        <strain evidence="1">OARG1902GOOAL</strain>
        <tissue evidence="1">Muscle</tissue>
    </source>
</reference>